<reference evidence="1" key="1">
    <citation type="submission" date="2021-02" db="EMBL/GenBank/DDBJ databases">
        <authorList>
            <person name="Nowell W R."/>
        </authorList>
    </citation>
    <scope>NUCLEOTIDE SEQUENCE</scope>
</reference>
<feature type="non-terminal residue" evidence="1">
    <location>
        <position position="58"/>
    </location>
</feature>
<gene>
    <name evidence="1" type="ORF">UJA718_LOCUS49977</name>
</gene>
<feature type="non-terminal residue" evidence="1">
    <location>
        <position position="1"/>
    </location>
</feature>
<accession>A0A821ZZE3</accession>
<proteinExistence type="predicted"/>
<name>A0A821ZZE3_9BILA</name>
<keyword evidence="2" id="KW-1185">Reference proteome</keyword>
<sequence length="58" mass="6615">DIKHDPDSNPNSSNNNTVVIAENKYADLQAEIEEYKELAASRLVELEKLMSDHETTKR</sequence>
<dbReference type="AlphaFoldDB" id="A0A821ZZE3"/>
<evidence type="ECO:0000313" key="1">
    <source>
        <dbReference type="EMBL" id="CAF4993919.1"/>
    </source>
</evidence>
<evidence type="ECO:0000313" key="2">
    <source>
        <dbReference type="Proteomes" id="UP000663873"/>
    </source>
</evidence>
<protein>
    <submittedName>
        <fullName evidence="1">Uncharacterized protein</fullName>
    </submittedName>
</protein>
<comment type="caution">
    <text evidence="1">The sequence shown here is derived from an EMBL/GenBank/DDBJ whole genome shotgun (WGS) entry which is preliminary data.</text>
</comment>
<organism evidence="1 2">
    <name type="scientific">Rotaria socialis</name>
    <dbReference type="NCBI Taxonomy" id="392032"/>
    <lineage>
        <taxon>Eukaryota</taxon>
        <taxon>Metazoa</taxon>
        <taxon>Spiralia</taxon>
        <taxon>Gnathifera</taxon>
        <taxon>Rotifera</taxon>
        <taxon>Eurotatoria</taxon>
        <taxon>Bdelloidea</taxon>
        <taxon>Philodinida</taxon>
        <taxon>Philodinidae</taxon>
        <taxon>Rotaria</taxon>
    </lineage>
</organism>
<dbReference type="EMBL" id="CAJOBP010107694">
    <property type="protein sequence ID" value="CAF4993919.1"/>
    <property type="molecule type" value="Genomic_DNA"/>
</dbReference>
<dbReference type="Proteomes" id="UP000663873">
    <property type="component" value="Unassembled WGS sequence"/>
</dbReference>